<feature type="compositionally biased region" description="Acidic residues" evidence="1">
    <location>
        <begin position="1"/>
        <end position="15"/>
    </location>
</feature>
<name>A0A834XZB2_APHGI</name>
<protein>
    <submittedName>
        <fullName evidence="2">Uncharacterized protein</fullName>
    </submittedName>
</protein>
<feature type="region of interest" description="Disordered" evidence="1">
    <location>
        <begin position="335"/>
        <end position="378"/>
    </location>
</feature>
<dbReference type="Proteomes" id="UP000639338">
    <property type="component" value="Unassembled WGS sequence"/>
</dbReference>
<dbReference type="OrthoDB" id="7697859at2759"/>
<reference evidence="2 3" key="1">
    <citation type="submission" date="2020-08" db="EMBL/GenBank/DDBJ databases">
        <title>Aphidius gifuensis genome sequencing and assembly.</title>
        <authorList>
            <person name="Du Z."/>
        </authorList>
    </citation>
    <scope>NUCLEOTIDE SEQUENCE [LARGE SCALE GENOMIC DNA]</scope>
    <source>
        <strain evidence="2">YNYX2018</strain>
        <tissue evidence="2">Adults</tissue>
    </source>
</reference>
<dbReference type="EMBL" id="JACMRX010000001">
    <property type="protein sequence ID" value="KAF7996358.1"/>
    <property type="molecule type" value="Genomic_DNA"/>
</dbReference>
<dbReference type="GO" id="GO:0003677">
    <property type="term" value="F:DNA binding"/>
    <property type="evidence" value="ECO:0007669"/>
    <property type="project" value="InterPro"/>
</dbReference>
<accession>A0A834XZB2</accession>
<organism evidence="2 3">
    <name type="scientific">Aphidius gifuensis</name>
    <name type="common">Parasitoid wasp</name>
    <dbReference type="NCBI Taxonomy" id="684658"/>
    <lineage>
        <taxon>Eukaryota</taxon>
        <taxon>Metazoa</taxon>
        <taxon>Ecdysozoa</taxon>
        <taxon>Arthropoda</taxon>
        <taxon>Hexapoda</taxon>
        <taxon>Insecta</taxon>
        <taxon>Pterygota</taxon>
        <taxon>Neoptera</taxon>
        <taxon>Endopterygota</taxon>
        <taxon>Hymenoptera</taxon>
        <taxon>Apocrita</taxon>
        <taxon>Ichneumonoidea</taxon>
        <taxon>Braconidae</taxon>
        <taxon>Aphidiinae</taxon>
        <taxon>Aphidius</taxon>
    </lineage>
</organism>
<feature type="compositionally biased region" description="Polar residues" evidence="1">
    <location>
        <begin position="369"/>
        <end position="378"/>
    </location>
</feature>
<sequence>MDSDEQSIDEFEDSDSNPSTPLELCDAINSLDPNYCTLPEKSKEMYEASYSRFISWCESNNAKSFSKKVLLAYFIDSSKKYQPSTLYSEYSKLKTTIKAKHDVDISDYKELKHLLRIQSVGFVSKKGKVLSENEIKRFLNEAPDDVYLAAKVVTIFRSFGECKRDELKNITVDDIKRYYNDDDKEKKYPMIRVYIQSSNPCKNRNFTIEGEYYKYYEKYRLIRCAAPRGASREFFLSYKDGKCTRQPIGVNKFGRMPKEIAIFLGLDNPDEYTGHSKSSARLSTEAGLVSLSPSRLNDAAGADTTPSGTQQNNTSNSAGVKRKLCNQITQSINIKRPSIDTIENNDTSNKPKPPDDKPASSTKTYFFPGSQNSDTPVDITSPNGSFILRISNCTNCTFNFIEKKGN</sequence>
<feature type="region of interest" description="Disordered" evidence="1">
    <location>
        <begin position="1"/>
        <end position="20"/>
    </location>
</feature>
<dbReference type="SUPFAM" id="SSF56349">
    <property type="entry name" value="DNA breaking-rejoining enzymes"/>
    <property type="match status" value="1"/>
</dbReference>
<dbReference type="AlphaFoldDB" id="A0A834XZB2"/>
<keyword evidence="3" id="KW-1185">Reference proteome</keyword>
<feature type="compositionally biased region" description="Polar residues" evidence="1">
    <location>
        <begin position="304"/>
        <end position="318"/>
    </location>
</feature>
<gene>
    <name evidence="2" type="ORF">HCN44_001990</name>
</gene>
<evidence type="ECO:0000256" key="1">
    <source>
        <dbReference type="SAM" id="MobiDB-lite"/>
    </source>
</evidence>
<evidence type="ECO:0000313" key="3">
    <source>
        <dbReference type="Proteomes" id="UP000639338"/>
    </source>
</evidence>
<evidence type="ECO:0000313" key="2">
    <source>
        <dbReference type="EMBL" id="KAF7996358.1"/>
    </source>
</evidence>
<dbReference type="InterPro" id="IPR011010">
    <property type="entry name" value="DNA_brk_join_enz"/>
</dbReference>
<comment type="caution">
    <text evidence="2">The sequence shown here is derived from an EMBL/GenBank/DDBJ whole genome shotgun (WGS) entry which is preliminary data.</text>
</comment>
<proteinExistence type="predicted"/>
<feature type="region of interest" description="Disordered" evidence="1">
    <location>
        <begin position="295"/>
        <end position="320"/>
    </location>
</feature>